<organism evidence="4">
    <name type="scientific">Enterobius vermicularis</name>
    <name type="common">Human pinworm</name>
    <dbReference type="NCBI Taxonomy" id="51028"/>
    <lineage>
        <taxon>Eukaryota</taxon>
        <taxon>Metazoa</taxon>
        <taxon>Ecdysozoa</taxon>
        <taxon>Nematoda</taxon>
        <taxon>Chromadorea</taxon>
        <taxon>Rhabditida</taxon>
        <taxon>Spirurina</taxon>
        <taxon>Oxyuridomorpha</taxon>
        <taxon>Oxyuroidea</taxon>
        <taxon>Oxyuridae</taxon>
        <taxon>Enterobius</taxon>
    </lineage>
</organism>
<feature type="transmembrane region" description="Helical" evidence="1">
    <location>
        <begin position="53"/>
        <end position="74"/>
    </location>
</feature>
<reference evidence="2 3" key="2">
    <citation type="submission" date="2018-10" db="EMBL/GenBank/DDBJ databases">
        <authorList>
            <consortium name="Pathogen Informatics"/>
        </authorList>
    </citation>
    <scope>NUCLEOTIDE SEQUENCE [LARGE SCALE GENOMIC DNA]</scope>
</reference>
<keyword evidence="1" id="KW-0472">Membrane</keyword>
<dbReference type="OrthoDB" id="71500at2759"/>
<dbReference type="WBParaSite" id="EVEC_0000298701-mRNA-1">
    <property type="protein sequence ID" value="EVEC_0000298701-mRNA-1"/>
    <property type="gene ID" value="EVEC_0000298701"/>
</dbReference>
<proteinExistence type="predicted"/>
<dbReference type="PANTHER" id="PTHR31434">
    <property type="entry name" value="S PHASE CYCLIN A-ASSOCIATED PROTEIN IN THE ENDOPLASMIC RETICULUM"/>
    <property type="match status" value="1"/>
</dbReference>
<dbReference type="PANTHER" id="PTHR31434:SF2">
    <property type="entry name" value="S PHASE CYCLIN A-ASSOCIATED PROTEIN IN THE ENDOPLASMIC RETICULUM"/>
    <property type="match status" value="1"/>
</dbReference>
<dbReference type="EMBL" id="UXUI01007433">
    <property type="protein sequence ID" value="VDD87552.1"/>
    <property type="molecule type" value="Genomic_DNA"/>
</dbReference>
<dbReference type="Proteomes" id="UP000274131">
    <property type="component" value="Unassembled WGS sequence"/>
</dbReference>
<evidence type="ECO:0000313" key="2">
    <source>
        <dbReference type="EMBL" id="VDD87552.1"/>
    </source>
</evidence>
<name>A0A0N4UZE0_ENTVE</name>
<protein>
    <submittedName>
        <fullName evidence="4">Ovule protein</fullName>
    </submittedName>
</protein>
<keyword evidence="1" id="KW-1133">Transmembrane helix</keyword>
<keyword evidence="1" id="KW-0812">Transmembrane</keyword>
<accession>A0A0N4UZE0</accession>
<keyword evidence="3" id="KW-1185">Reference proteome</keyword>
<sequence>MLCIFGWQKSILMRLCELPLSYFSNRSLMMQLFPTLCAICFRNRAAVEQIKRVLSPVMLVNFLKVTVISLTFIFSVKLFSSIG</sequence>
<gene>
    <name evidence="2" type="ORF">EVEC_LOCUS2695</name>
</gene>
<evidence type="ECO:0000313" key="4">
    <source>
        <dbReference type="WBParaSite" id="EVEC_0000298701-mRNA-1"/>
    </source>
</evidence>
<evidence type="ECO:0000256" key="1">
    <source>
        <dbReference type="SAM" id="Phobius"/>
    </source>
</evidence>
<reference evidence="4" key="1">
    <citation type="submission" date="2017-02" db="UniProtKB">
        <authorList>
            <consortium name="WormBaseParasite"/>
        </authorList>
    </citation>
    <scope>IDENTIFICATION</scope>
</reference>
<dbReference type="AlphaFoldDB" id="A0A0N4UZE0"/>
<evidence type="ECO:0000313" key="3">
    <source>
        <dbReference type="Proteomes" id="UP000274131"/>
    </source>
</evidence>